<dbReference type="CDD" id="cd02440">
    <property type="entry name" value="AdoMet_MTases"/>
    <property type="match status" value="1"/>
</dbReference>
<dbReference type="SUPFAM" id="SSF53335">
    <property type="entry name" value="S-adenosyl-L-methionine-dependent methyltransferases"/>
    <property type="match status" value="1"/>
</dbReference>
<name>A0A1G6SB55_9PSEU</name>
<proteinExistence type="predicted"/>
<dbReference type="Gene3D" id="3.40.50.150">
    <property type="entry name" value="Vaccinia Virus protein VP39"/>
    <property type="match status" value="1"/>
</dbReference>
<dbReference type="AlphaFoldDB" id="A0A1G6SB55"/>
<dbReference type="PANTHER" id="PTHR43861">
    <property type="entry name" value="TRANS-ACONITATE 2-METHYLTRANSFERASE-RELATED"/>
    <property type="match status" value="1"/>
</dbReference>
<keyword evidence="2" id="KW-1185">Reference proteome</keyword>
<dbReference type="PANTHER" id="PTHR43861:SF1">
    <property type="entry name" value="TRANS-ACONITATE 2-METHYLTRANSFERASE"/>
    <property type="match status" value="1"/>
</dbReference>
<dbReference type="Proteomes" id="UP000199494">
    <property type="component" value="Unassembled WGS sequence"/>
</dbReference>
<reference evidence="1 2" key="1">
    <citation type="submission" date="2016-10" db="EMBL/GenBank/DDBJ databases">
        <authorList>
            <person name="de Groot N.N."/>
        </authorList>
    </citation>
    <scope>NUCLEOTIDE SEQUENCE [LARGE SCALE GENOMIC DNA]</scope>
    <source>
        <strain evidence="1 2">CGMCC 4.5506</strain>
    </source>
</reference>
<dbReference type="InterPro" id="IPR013216">
    <property type="entry name" value="Methyltransf_11"/>
</dbReference>
<evidence type="ECO:0000313" key="2">
    <source>
        <dbReference type="Proteomes" id="UP000199494"/>
    </source>
</evidence>
<dbReference type="EMBL" id="FMZE01000006">
    <property type="protein sequence ID" value="SDD14128.1"/>
    <property type="molecule type" value="Genomic_DNA"/>
</dbReference>
<keyword evidence="1" id="KW-0808">Transferase</keyword>
<evidence type="ECO:0000313" key="1">
    <source>
        <dbReference type="EMBL" id="SDD14128.1"/>
    </source>
</evidence>
<dbReference type="InterPro" id="IPR029063">
    <property type="entry name" value="SAM-dependent_MTases_sf"/>
</dbReference>
<accession>A0A1G6SB55</accession>
<dbReference type="GO" id="GO:0032259">
    <property type="term" value="P:methylation"/>
    <property type="evidence" value="ECO:0007669"/>
    <property type="project" value="UniProtKB-KW"/>
</dbReference>
<protein>
    <submittedName>
        <fullName evidence="1">Methyltransferase domain-containing protein</fullName>
    </submittedName>
</protein>
<organism evidence="1 2">
    <name type="scientific">Prauserella marina</name>
    <dbReference type="NCBI Taxonomy" id="530584"/>
    <lineage>
        <taxon>Bacteria</taxon>
        <taxon>Bacillati</taxon>
        <taxon>Actinomycetota</taxon>
        <taxon>Actinomycetes</taxon>
        <taxon>Pseudonocardiales</taxon>
        <taxon>Pseudonocardiaceae</taxon>
        <taxon>Prauserella</taxon>
    </lineage>
</organism>
<dbReference type="Pfam" id="PF08241">
    <property type="entry name" value="Methyltransf_11"/>
    <property type="match status" value="1"/>
</dbReference>
<gene>
    <name evidence="1" type="ORF">SAMN05421630_10698</name>
</gene>
<keyword evidence="1" id="KW-0489">Methyltransferase</keyword>
<sequence>MPVQTGRMTDLVGTDPQYDVFADDFLDHAENSLHNAHYDRPFCLELLGDVEGKTVLDVACGPGLYAEELVARGARVSGFDQSPRMIELSGQRVPSGEFRVHDLARPLDWIEDGSVDLVLFALALDYVDDRVAALRELRRVLRADGALVLSRLHPTGDWMRNGGSYFDERVIDEVFSRGWQVRHWFVPLEKTCEELHEAGFLIERLREPRPSPLAKDVNPETYRRLCREPAGFLAIRAVPDPRR</sequence>
<dbReference type="GO" id="GO:0008757">
    <property type="term" value="F:S-adenosylmethionine-dependent methyltransferase activity"/>
    <property type="evidence" value="ECO:0007669"/>
    <property type="project" value="InterPro"/>
</dbReference>
<dbReference type="STRING" id="530584.SAMN05421630_10698"/>